<name>A0A9P0G7F4_9CUCU</name>
<sequence>MDIPSTSKGNPAKAYRNKRVRADDKDFEEKVMKWYMERDSEFEDVDDSNSDPDYIMTDKGDEEIEEETNTKNNQRNKNVSENTSENSDQECDLLETIQEIVAMDNNDDVENGQFFIEKNNKIDFVWSKHPPPATRGVPSHNIIRQITGLTRKANNLGNPTIPEIWKCLFDQQMIIIRIDSLFSTGEYRRKTEKKKRYKIQLIPA</sequence>
<organism evidence="2 3">
    <name type="scientific">Psylliodes chrysocephalus</name>
    <dbReference type="NCBI Taxonomy" id="3402493"/>
    <lineage>
        <taxon>Eukaryota</taxon>
        <taxon>Metazoa</taxon>
        <taxon>Ecdysozoa</taxon>
        <taxon>Arthropoda</taxon>
        <taxon>Hexapoda</taxon>
        <taxon>Insecta</taxon>
        <taxon>Pterygota</taxon>
        <taxon>Neoptera</taxon>
        <taxon>Endopterygota</taxon>
        <taxon>Coleoptera</taxon>
        <taxon>Polyphaga</taxon>
        <taxon>Cucujiformia</taxon>
        <taxon>Chrysomeloidea</taxon>
        <taxon>Chrysomelidae</taxon>
        <taxon>Galerucinae</taxon>
        <taxon>Alticini</taxon>
        <taxon>Psylliodes</taxon>
    </lineage>
</organism>
<evidence type="ECO:0000256" key="1">
    <source>
        <dbReference type="SAM" id="MobiDB-lite"/>
    </source>
</evidence>
<feature type="compositionally biased region" description="Polar residues" evidence="1">
    <location>
        <begin position="70"/>
        <end position="86"/>
    </location>
</feature>
<evidence type="ECO:0000313" key="2">
    <source>
        <dbReference type="EMBL" id="CAH1099680.1"/>
    </source>
</evidence>
<dbReference type="AlphaFoldDB" id="A0A9P0G7F4"/>
<feature type="compositionally biased region" description="Acidic residues" evidence="1">
    <location>
        <begin position="40"/>
        <end position="50"/>
    </location>
</feature>
<evidence type="ECO:0000313" key="3">
    <source>
        <dbReference type="Proteomes" id="UP001153636"/>
    </source>
</evidence>
<protein>
    <submittedName>
        <fullName evidence="2">Uncharacterized protein</fullName>
    </submittedName>
</protein>
<proteinExistence type="predicted"/>
<accession>A0A9P0G7F4</accession>
<dbReference type="EMBL" id="OV651813">
    <property type="protein sequence ID" value="CAH1099680.1"/>
    <property type="molecule type" value="Genomic_DNA"/>
</dbReference>
<dbReference type="Proteomes" id="UP001153636">
    <property type="component" value="Chromosome 1"/>
</dbReference>
<gene>
    <name evidence="2" type="ORF">PSYICH_LOCUS1292</name>
</gene>
<keyword evidence="3" id="KW-1185">Reference proteome</keyword>
<feature type="region of interest" description="Disordered" evidence="1">
    <location>
        <begin position="1"/>
        <end position="22"/>
    </location>
</feature>
<feature type="region of interest" description="Disordered" evidence="1">
    <location>
        <begin position="36"/>
        <end position="90"/>
    </location>
</feature>
<reference evidence="2" key="1">
    <citation type="submission" date="2022-01" db="EMBL/GenBank/DDBJ databases">
        <authorList>
            <person name="King R."/>
        </authorList>
    </citation>
    <scope>NUCLEOTIDE SEQUENCE</scope>
</reference>